<dbReference type="PANTHER" id="PTHR46388">
    <property type="entry name" value="NHL REPEAT-CONTAINING PROTEIN 2"/>
    <property type="match status" value="1"/>
</dbReference>
<evidence type="ECO:0000313" key="3">
    <source>
        <dbReference type="EMBL" id="CAI8020028.1"/>
    </source>
</evidence>
<organism evidence="3 4">
    <name type="scientific">Geodia barretti</name>
    <name type="common">Barrett's horny sponge</name>
    <dbReference type="NCBI Taxonomy" id="519541"/>
    <lineage>
        <taxon>Eukaryota</taxon>
        <taxon>Metazoa</taxon>
        <taxon>Porifera</taxon>
        <taxon>Demospongiae</taxon>
        <taxon>Heteroscleromorpha</taxon>
        <taxon>Tetractinellida</taxon>
        <taxon>Astrophorina</taxon>
        <taxon>Geodiidae</taxon>
        <taxon>Geodia</taxon>
    </lineage>
</organism>
<protein>
    <submittedName>
        <fullName evidence="3">Protein SUPPRESSOR OF QUENCHING 1, chloroplastic</fullName>
    </submittedName>
</protein>
<dbReference type="EMBL" id="CASHTH010001796">
    <property type="protein sequence ID" value="CAI8020028.1"/>
    <property type="molecule type" value="Genomic_DNA"/>
</dbReference>
<accession>A0AA35RZX8</accession>
<keyword evidence="4" id="KW-1185">Reference proteome</keyword>
<dbReference type="Gene3D" id="3.40.30.10">
    <property type="entry name" value="Glutaredoxin"/>
    <property type="match status" value="1"/>
</dbReference>
<sequence length="474" mass="50679">MAEQSFSGTTAAPEFPAGLEWVNTERPLSMKDLAGKLRKLENKFRNELVVVGVHAAKFPNEKETVNLQNAVRRFDLGHPVINDVDMTVARAYNFRAWPTLWFVDPEGKLIGKHEGELDYDSFENLMGRMVADFDAKGLLKRSPPPGGPDPEPARSLSFPGKILADAASNRLFIADTNHNRILVTGLDGRVQQIIGSGEESLADGAAESAAFNHPQGMALAGDSLYVADAENHALRQVDLSSGRVVTIAGTGEQGHMREGRGPGLTIALNSPWDLVHDDGRLYIAMAGSHQLWSMSLDDNEIGPYAGSGAESISDGPMGSATLAQPSGITAGGGKLYFADSETSSVRSADLTPTGRVQTIVGLDLFVFGDHDGTDHNVRLQHPIGIAYHDGGLLVADTYNHKVKKVLPQTRSSFTFLGTGRAGFEDGPGNQAQFSEPCGLSVAHGKLYIADTNNHAIRIADLESGDVSTLEITGL</sequence>
<evidence type="ECO:0000256" key="1">
    <source>
        <dbReference type="ARBA" id="ARBA00022737"/>
    </source>
</evidence>
<evidence type="ECO:0000313" key="4">
    <source>
        <dbReference type="Proteomes" id="UP001174909"/>
    </source>
</evidence>
<proteinExistence type="predicted"/>
<dbReference type="AlphaFoldDB" id="A0AA35RZX8"/>
<dbReference type="Pfam" id="PF01436">
    <property type="entry name" value="NHL"/>
    <property type="match status" value="2"/>
</dbReference>
<dbReference type="InterPro" id="IPR011042">
    <property type="entry name" value="6-blade_b-propeller_TolB-like"/>
</dbReference>
<evidence type="ECO:0000256" key="2">
    <source>
        <dbReference type="SAM" id="MobiDB-lite"/>
    </source>
</evidence>
<dbReference type="SUPFAM" id="SSF63825">
    <property type="entry name" value="YWTD domain"/>
    <property type="match status" value="1"/>
</dbReference>
<dbReference type="Gene3D" id="2.120.10.30">
    <property type="entry name" value="TolB, C-terminal domain"/>
    <property type="match status" value="3"/>
</dbReference>
<dbReference type="SUPFAM" id="SSF52833">
    <property type="entry name" value="Thioredoxin-like"/>
    <property type="match status" value="1"/>
</dbReference>
<gene>
    <name evidence="3" type="ORF">GBAR_LOCUS11997</name>
</gene>
<dbReference type="Proteomes" id="UP001174909">
    <property type="component" value="Unassembled WGS sequence"/>
</dbReference>
<dbReference type="InterPro" id="IPR045302">
    <property type="entry name" value="NHL2_NHL_rpt_dom"/>
</dbReference>
<dbReference type="InterPro" id="IPR001258">
    <property type="entry name" value="NHL_repeat"/>
</dbReference>
<keyword evidence="1" id="KW-0677">Repeat</keyword>
<dbReference type="PANTHER" id="PTHR46388:SF2">
    <property type="entry name" value="NHL REPEAT-CONTAINING PROTEIN 2"/>
    <property type="match status" value="1"/>
</dbReference>
<dbReference type="CDD" id="cd14951">
    <property type="entry name" value="NHL-2_like"/>
    <property type="match status" value="1"/>
</dbReference>
<feature type="region of interest" description="Disordered" evidence="2">
    <location>
        <begin position="137"/>
        <end position="157"/>
    </location>
</feature>
<comment type="caution">
    <text evidence="3">The sequence shown here is derived from an EMBL/GenBank/DDBJ whole genome shotgun (WGS) entry which is preliminary data.</text>
</comment>
<reference evidence="3" key="1">
    <citation type="submission" date="2023-03" db="EMBL/GenBank/DDBJ databases">
        <authorList>
            <person name="Steffen K."/>
            <person name="Cardenas P."/>
        </authorList>
    </citation>
    <scope>NUCLEOTIDE SEQUENCE</scope>
</reference>
<name>A0AA35RZX8_GEOBA</name>
<dbReference type="InterPro" id="IPR036249">
    <property type="entry name" value="Thioredoxin-like_sf"/>
</dbReference>